<reference evidence="2 3" key="1">
    <citation type="journal article" date="2019" name="Sci. Rep.">
        <title>Orb-weaving spider Araneus ventricosus genome elucidates the spidroin gene catalogue.</title>
        <authorList>
            <person name="Kono N."/>
            <person name="Nakamura H."/>
            <person name="Ohtoshi R."/>
            <person name="Moran D.A.P."/>
            <person name="Shinohara A."/>
            <person name="Yoshida Y."/>
            <person name="Fujiwara M."/>
            <person name="Mori M."/>
            <person name="Tomita M."/>
            <person name="Arakawa K."/>
        </authorList>
    </citation>
    <scope>NUCLEOTIDE SEQUENCE [LARGE SCALE GENOMIC DNA]</scope>
</reference>
<evidence type="ECO:0000256" key="1">
    <source>
        <dbReference type="SAM" id="MobiDB-lite"/>
    </source>
</evidence>
<evidence type="ECO:0000313" key="2">
    <source>
        <dbReference type="EMBL" id="GBM00218.1"/>
    </source>
</evidence>
<organism evidence="2 3">
    <name type="scientific">Araneus ventricosus</name>
    <name type="common">Orbweaver spider</name>
    <name type="synonym">Epeira ventricosa</name>
    <dbReference type="NCBI Taxonomy" id="182803"/>
    <lineage>
        <taxon>Eukaryota</taxon>
        <taxon>Metazoa</taxon>
        <taxon>Ecdysozoa</taxon>
        <taxon>Arthropoda</taxon>
        <taxon>Chelicerata</taxon>
        <taxon>Arachnida</taxon>
        <taxon>Araneae</taxon>
        <taxon>Araneomorphae</taxon>
        <taxon>Entelegynae</taxon>
        <taxon>Araneoidea</taxon>
        <taxon>Araneidae</taxon>
        <taxon>Araneus</taxon>
    </lineage>
</organism>
<feature type="compositionally biased region" description="Basic and acidic residues" evidence="1">
    <location>
        <begin position="72"/>
        <end position="101"/>
    </location>
</feature>
<feature type="region of interest" description="Disordered" evidence="1">
    <location>
        <begin position="48"/>
        <end position="111"/>
    </location>
</feature>
<proteinExistence type="predicted"/>
<comment type="caution">
    <text evidence="2">The sequence shown here is derived from an EMBL/GenBank/DDBJ whole genome shotgun (WGS) entry which is preliminary data.</text>
</comment>
<accession>A0A4Y2C8Y5</accession>
<evidence type="ECO:0000313" key="3">
    <source>
        <dbReference type="Proteomes" id="UP000499080"/>
    </source>
</evidence>
<dbReference type="Proteomes" id="UP000499080">
    <property type="component" value="Unassembled WGS sequence"/>
</dbReference>
<dbReference type="AlphaFoldDB" id="A0A4Y2C8Y5"/>
<gene>
    <name evidence="2" type="ORF">AVEN_32579_1</name>
</gene>
<keyword evidence="3" id="KW-1185">Reference proteome</keyword>
<name>A0A4Y2C8Y5_ARAVE</name>
<protein>
    <submittedName>
        <fullName evidence="2">Uncharacterized protein</fullName>
    </submittedName>
</protein>
<dbReference type="EMBL" id="BGPR01000155">
    <property type="protein sequence ID" value="GBM00218.1"/>
    <property type="molecule type" value="Genomic_DNA"/>
</dbReference>
<sequence length="111" mass="13157">MFPKTWQYNVSRMLFVTRTHNKRLVCRMPKDLKLALVFTTKYAKSVSRKTKYSQTTKIDYTNPRNQSLLEGKFVEKEQKQPESKQGDSTTFKHDMQPERTYSKKLPNGKFS</sequence>
<feature type="compositionally biased region" description="Polar residues" evidence="1">
    <location>
        <begin position="52"/>
        <end position="68"/>
    </location>
</feature>